<name>A0ACC1HQP5_9FUNG</name>
<keyword evidence="2" id="KW-1185">Reference proteome</keyword>
<protein>
    <submittedName>
        <fullName evidence="1">Uncharacterized protein</fullName>
    </submittedName>
</protein>
<gene>
    <name evidence="1" type="ORF">EV182_003385</name>
</gene>
<organism evidence="1 2">
    <name type="scientific">Spiromyces aspiralis</name>
    <dbReference type="NCBI Taxonomy" id="68401"/>
    <lineage>
        <taxon>Eukaryota</taxon>
        <taxon>Fungi</taxon>
        <taxon>Fungi incertae sedis</taxon>
        <taxon>Zoopagomycota</taxon>
        <taxon>Kickxellomycotina</taxon>
        <taxon>Kickxellomycetes</taxon>
        <taxon>Kickxellales</taxon>
        <taxon>Kickxellaceae</taxon>
        <taxon>Spiromyces</taxon>
    </lineage>
</organism>
<feature type="non-terminal residue" evidence="1">
    <location>
        <position position="731"/>
    </location>
</feature>
<accession>A0ACC1HQP5</accession>
<comment type="caution">
    <text evidence="1">The sequence shown here is derived from an EMBL/GenBank/DDBJ whole genome shotgun (WGS) entry which is preliminary data.</text>
</comment>
<dbReference type="Proteomes" id="UP001145114">
    <property type="component" value="Unassembled WGS sequence"/>
</dbReference>
<evidence type="ECO:0000313" key="1">
    <source>
        <dbReference type="EMBL" id="KAJ1678772.1"/>
    </source>
</evidence>
<reference evidence="1" key="1">
    <citation type="submission" date="2022-06" db="EMBL/GenBank/DDBJ databases">
        <title>Phylogenomic reconstructions and comparative analyses of Kickxellomycotina fungi.</title>
        <authorList>
            <person name="Reynolds N.K."/>
            <person name="Stajich J.E."/>
            <person name="Barry K."/>
            <person name="Grigoriev I.V."/>
            <person name="Crous P."/>
            <person name="Smith M.E."/>
        </authorList>
    </citation>
    <scope>NUCLEOTIDE SEQUENCE</scope>
    <source>
        <strain evidence="1">RSA 2271</strain>
    </source>
</reference>
<evidence type="ECO:0000313" key="2">
    <source>
        <dbReference type="Proteomes" id="UP001145114"/>
    </source>
</evidence>
<sequence length="731" mass="79414">MNAVSLDHRHQQQQQQSSQQATMAKLLSDEKAPQSVPADLDLQSYLIMSIKHNLHLLNKLGSISVQAMDKIASILPNVKGDREGVDLYMSLPDIRQPKHSLHPGSDTGSNSQISPDPASCGSKSLYQSPVSSPKRISNLQKLDRQGAIRRSPKAATASILEPFPPVLLKTSSTDGSTAAANTSTGAISRPLSGLLADITLSNYVASTTSSSRSISPTTVEGRSHADRLAAKPKIAIAASNNDGPNKRWSSPSHANLRRLLTKEHVPFSGPNTDIGTFLPPTSSSQQQQQQQQQHSPIRSSRTHAKLPPLTLSSASYTNSLPFSTPATPLYDHQQQQLESLPPPPRPHYALPEAEKTLDVMPQAFPRAAAAAAGGLGIFSPPQQPLTPPVSTRSVSLSTTPSFRCPSSSSSVSIGGGQLSRTPSVTESGSFASDSPQRIRANRGAFSPRQSLDSISEQDGQHHHHHHNHHYYYYHHPSQDSQLLQPAQATETKKMAHVNPPGNAKIQLGHENPTSVKSYDDGVVATATEPAARHSHQHNYHNYHRHHLQERSDGQRKLRADSMIGDLPSYHQHHRRVPPPLPPRTRSSTYSDIESRPVAAVHLLPPPLPKHKYRPLPALPEDARRESQVRRLSKSNPSLPLPAPPQSLMGPRNFTPPPSFSLAKQQQQRVFSPPVLGISSHQGYNTSELVESAVAGTDMPLESIPTPFVATALYDYSPQAPGDLSFRQGDSV</sequence>
<dbReference type="EMBL" id="JAMZIH010000869">
    <property type="protein sequence ID" value="KAJ1678772.1"/>
    <property type="molecule type" value="Genomic_DNA"/>
</dbReference>
<proteinExistence type="predicted"/>